<dbReference type="GO" id="GO:0007166">
    <property type="term" value="P:cell surface receptor signaling pathway"/>
    <property type="evidence" value="ECO:0007669"/>
    <property type="project" value="InterPro"/>
</dbReference>
<sequence length="313" mass="35011">MLVINTLLMLDIVRVLWTKLRRVNTAKSGHIRRMTRATILLMPLFGVQFLVTLVRPSTKDCTQEEAYYYAFYTMDGLQGTFVALFYCYLNKEVHVQVLRTYNLFMARLYRLVGKDYEPKHRPTWAYSERRPTATSFIMPDDGTRPSVSTRADAGTQKDPHPHTRRPSIVIGTVSDILAQHEGARPPGTRIPRRSTAFPRNSSSNDDSQSSHLVPSQSHPTNSARQRKVSTISEEAQPENETVQTSGSSRSPSKAHDSDEDVQGSNQEKMISSQDSPFEDTSTATEDLNAGLSGHTPDTQAKQRSVTSGSETFA</sequence>
<keyword evidence="2" id="KW-0812">Transmembrane</keyword>
<protein>
    <submittedName>
        <fullName evidence="7">Parathyroid hormone/parathyroid hormone-related peptide receptor</fullName>
    </submittedName>
</protein>
<feature type="region of interest" description="Disordered" evidence="5">
    <location>
        <begin position="135"/>
        <end position="167"/>
    </location>
</feature>
<dbReference type="Gene3D" id="1.20.1070.10">
    <property type="entry name" value="Rhodopsin 7-helix transmembrane proteins"/>
    <property type="match status" value="1"/>
</dbReference>
<dbReference type="PANTHER" id="PTHR45620">
    <property type="entry name" value="PDF RECEPTOR-LIKE PROTEIN-RELATED"/>
    <property type="match status" value="1"/>
</dbReference>
<reference evidence="7 8" key="1">
    <citation type="journal article" date="2014" name="Nat. Commun.">
        <title>Molecular traces of alternative social organization in a termite genome.</title>
        <authorList>
            <person name="Terrapon N."/>
            <person name="Li C."/>
            <person name="Robertson H.M."/>
            <person name="Ji L."/>
            <person name="Meng X."/>
            <person name="Booth W."/>
            <person name="Chen Z."/>
            <person name="Childers C.P."/>
            <person name="Glastad K.M."/>
            <person name="Gokhale K."/>
            <person name="Gowin J."/>
            <person name="Gronenberg W."/>
            <person name="Hermansen R.A."/>
            <person name="Hu H."/>
            <person name="Hunt B.G."/>
            <person name="Huylmans A.K."/>
            <person name="Khalil S.M."/>
            <person name="Mitchell R.D."/>
            <person name="Munoz-Torres M.C."/>
            <person name="Mustard J.A."/>
            <person name="Pan H."/>
            <person name="Reese J.T."/>
            <person name="Scharf M.E."/>
            <person name="Sun F."/>
            <person name="Vogel H."/>
            <person name="Xiao J."/>
            <person name="Yang W."/>
            <person name="Yang Z."/>
            <person name="Yang Z."/>
            <person name="Zhou J."/>
            <person name="Zhu J."/>
            <person name="Brent C.S."/>
            <person name="Elsik C.G."/>
            <person name="Goodisman M.A."/>
            <person name="Liberles D.A."/>
            <person name="Roe R.M."/>
            <person name="Vargo E.L."/>
            <person name="Vilcinskas A."/>
            <person name="Wang J."/>
            <person name="Bornberg-Bauer E."/>
            <person name="Korb J."/>
            <person name="Zhang G."/>
            <person name="Liebig J."/>
        </authorList>
    </citation>
    <scope>NUCLEOTIDE SEQUENCE [LARGE SCALE GENOMIC DNA]</scope>
    <source>
        <tissue evidence="7">Whole organism</tissue>
    </source>
</reference>
<dbReference type="Proteomes" id="UP000027135">
    <property type="component" value="Unassembled WGS sequence"/>
</dbReference>
<accession>A0A067RBD2</accession>
<keyword evidence="7" id="KW-0675">Receptor</keyword>
<proteinExistence type="predicted"/>
<feature type="compositionally biased region" description="Polar residues" evidence="5">
    <location>
        <begin position="262"/>
        <end position="285"/>
    </location>
</feature>
<dbReference type="STRING" id="136037.A0A067RBD2"/>
<comment type="subcellular location">
    <subcellularLocation>
        <location evidence="1">Membrane</location>
        <topology evidence="1">Multi-pass membrane protein</topology>
    </subcellularLocation>
</comment>
<evidence type="ECO:0000256" key="4">
    <source>
        <dbReference type="ARBA" id="ARBA00023136"/>
    </source>
</evidence>
<keyword evidence="8" id="KW-1185">Reference proteome</keyword>
<dbReference type="InterPro" id="IPR050332">
    <property type="entry name" value="GPCR_2"/>
</dbReference>
<name>A0A067RBD2_ZOONE</name>
<dbReference type="InterPro" id="IPR000832">
    <property type="entry name" value="GPCR_2_secretin-like"/>
</dbReference>
<evidence type="ECO:0000259" key="6">
    <source>
        <dbReference type="PROSITE" id="PS50261"/>
    </source>
</evidence>
<feature type="compositionally biased region" description="Polar residues" evidence="5">
    <location>
        <begin position="211"/>
        <end position="251"/>
    </location>
</feature>
<dbReference type="InParanoid" id="A0A067RBD2"/>
<organism evidence="7 8">
    <name type="scientific">Zootermopsis nevadensis</name>
    <name type="common">Dampwood termite</name>
    <dbReference type="NCBI Taxonomy" id="136037"/>
    <lineage>
        <taxon>Eukaryota</taxon>
        <taxon>Metazoa</taxon>
        <taxon>Ecdysozoa</taxon>
        <taxon>Arthropoda</taxon>
        <taxon>Hexapoda</taxon>
        <taxon>Insecta</taxon>
        <taxon>Pterygota</taxon>
        <taxon>Neoptera</taxon>
        <taxon>Polyneoptera</taxon>
        <taxon>Dictyoptera</taxon>
        <taxon>Blattodea</taxon>
        <taxon>Blattoidea</taxon>
        <taxon>Termitoidae</taxon>
        <taxon>Termopsidae</taxon>
        <taxon>Zootermopsis</taxon>
    </lineage>
</organism>
<evidence type="ECO:0000256" key="5">
    <source>
        <dbReference type="SAM" id="MobiDB-lite"/>
    </source>
</evidence>
<feature type="region of interest" description="Disordered" evidence="5">
    <location>
        <begin position="180"/>
        <end position="313"/>
    </location>
</feature>
<feature type="compositionally biased region" description="Polar residues" evidence="5">
    <location>
        <begin position="295"/>
        <end position="313"/>
    </location>
</feature>
<dbReference type="PRINTS" id="PR00249">
    <property type="entry name" value="GPCRSECRETIN"/>
</dbReference>
<evidence type="ECO:0000313" key="8">
    <source>
        <dbReference type="Proteomes" id="UP000027135"/>
    </source>
</evidence>
<feature type="domain" description="G-protein coupled receptors family 2 profile 2" evidence="6">
    <location>
        <begin position="1"/>
        <end position="90"/>
    </location>
</feature>
<dbReference type="Pfam" id="PF00002">
    <property type="entry name" value="7tm_2"/>
    <property type="match status" value="1"/>
</dbReference>
<dbReference type="eggNOG" id="KOG4564">
    <property type="taxonomic scope" value="Eukaryota"/>
</dbReference>
<evidence type="ECO:0000256" key="3">
    <source>
        <dbReference type="ARBA" id="ARBA00022989"/>
    </source>
</evidence>
<dbReference type="EMBL" id="KK852809">
    <property type="protein sequence ID" value="KDR15977.1"/>
    <property type="molecule type" value="Genomic_DNA"/>
</dbReference>
<feature type="compositionally biased region" description="Low complexity" evidence="5">
    <location>
        <begin position="200"/>
        <end position="210"/>
    </location>
</feature>
<dbReference type="GO" id="GO:0007188">
    <property type="term" value="P:adenylate cyclase-modulating G protein-coupled receptor signaling pathway"/>
    <property type="evidence" value="ECO:0007669"/>
    <property type="project" value="TreeGrafter"/>
</dbReference>
<gene>
    <name evidence="7" type="ORF">L798_10326</name>
</gene>
<dbReference type="InterPro" id="IPR017981">
    <property type="entry name" value="GPCR_2-like_7TM"/>
</dbReference>
<dbReference type="PROSITE" id="PS50261">
    <property type="entry name" value="G_PROTEIN_RECEP_F2_4"/>
    <property type="match status" value="1"/>
</dbReference>
<dbReference type="PANTHER" id="PTHR45620:SF42">
    <property type="entry name" value="G-PROTEIN COUPLED RECEPTOR SEB-2"/>
    <property type="match status" value="1"/>
</dbReference>
<dbReference type="AlphaFoldDB" id="A0A067RBD2"/>
<keyword evidence="4" id="KW-0472">Membrane</keyword>
<evidence type="ECO:0000313" key="7">
    <source>
        <dbReference type="EMBL" id="KDR15977.1"/>
    </source>
</evidence>
<evidence type="ECO:0000256" key="2">
    <source>
        <dbReference type="ARBA" id="ARBA00022692"/>
    </source>
</evidence>
<dbReference type="GO" id="GO:0008528">
    <property type="term" value="F:G protein-coupled peptide receptor activity"/>
    <property type="evidence" value="ECO:0007669"/>
    <property type="project" value="TreeGrafter"/>
</dbReference>
<dbReference type="GO" id="GO:0005886">
    <property type="term" value="C:plasma membrane"/>
    <property type="evidence" value="ECO:0007669"/>
    <property type="project" value="TreeGrafter"/>
</dbReference>
<evidence type="ECO:0000256" key="1">
    <source>
        <dbReference type="ARBA" id="ARBA00004141"/>
    </source>
</evidence>
<keyword evidence="3" id="KW-1133">Transmembrane helix</keyword>